<dbReference type="PANTHER" id="PTHR33164:SF101">
    <property type="entry name" value="TRANSCRIPTIONAL REPRESSOR MPRA"/>
    <property type="match status" value="1"/>
</dbReference>
<organism evidence="5">
    <name type="scientific">marine metagenome</name>
    <dbReference type="NCBI Taxonomy" id="408172"/>
    <lineage>
        <taxon>unclassified sequences</taxon>
        <taxon>metagenomes</taxon>
        <taxon>ecological metagenomes</taxon>
    </lineage>
</organism>
<dbReference type="GO" id="GO:0003677">
    <property type="term" value="F:DNA binding"/>
    <property type="evidence" value="ECO:0007669"/>
    <property type="project" value="UniProtKB-KW"/>
</dbReference>
<dbReference type="PROSITE" id="PS50995">
    <property type="entry name" value="HTH_MARR_2"/>
    <property type="match status" value="1"/>
</dbReference>
<keyword evidence="3" id="KW-0804">Transcription</keyword>
<gene>
    <name evidence="5" type="ORF">METZ01_LOCUS33656</name>
</gene>
<evidence type="ECO:0000256" key="3">
    <source>
        <dbReference type="ARBA" id="ARBA00023163"/>
    </source>
</evidence>
<evidence type="ECO:0000313" key="5">
    <source>
        <dbReference type="EMBL" id="SUZ80802.1"/>
    </source>
</evidence>
<dbReference type="EMBL" id="UINC01001442">
    <property type="protein sequence ID" value="SUZ80802.1"/>
    <property type="molecule type" value="Genomic_DNA"/>
</dbReference>
<keyword evidence="1" id="KW-0805">Transcription regulation</keyword>
<feature type="domain" description="HTH marR-type" evidence="4">
    <location>
        <begin position="28"/>
        <end position="161"/>
    </location>
</feature>
<proteinExistence type="predicted"/>
<evidence type="ECO:0000256" key="1">
    <source>
        <dbReference type="ARBA" id="ARBA00023015"/>
    </source>
</evidence>
<dbReference type="InterPro" id="IPR000835">
    <property type="entry name" value="HTH_MarR-typ"/>
</dbReference>
<dbReference type="AlphaFoldDB" id="A0A381QN77"/>
<protein>
    <recommendedName>
        <fullName evidence="4">HTH marR-type domain-containing protein</fullName>
    </recommendedName>
</protein>
<dbReference type="InterPro" id="IPR023187">
    <property type="entry name" value="Tscrpt_reg_MarR-type_CS"/>
</dbReference>
<dbReference type="SMART" id="SM00347">
    <property type="entry name" value="HTH_MARR"/>
    <property type="match status" value="1"/>
</dbReference>
<evidence type="ECO:0000259" key="4">
    <source>
        <dbReference type="PROSITE" id="PS50995"/>
    </source>
</evidence>
<dbReference type="GO" id="GO:0003700">
    <property type="term" value="F:DNA-binding transcription factor activity"/>
    <property type="evidence" value="ECO:0007669"/>
    <property type="project" value="InterPro"/>
</dbReference>
<dbReference type="PROSITE" id="PS01117">
    <property type="entry name" value="HTH_MARR_1"/>
    <property type="match status" value="1"/>
</dbReference>
<dbReference type="InterPro" id="IPR036388">
    <property type="entry name" value="WH-like_DNA-bd_sf"/>
</dbReference>
<dbReference type="GO" id="GO:0006950">
    <property type="term" value="P:response to stress"/>
    <property type="evidence" value="ECO:0007669"/>
    <property type="project" value="TreeGrafter"/>
</dbReference>
<dbReference type="Pfam" id="PF01047">
    <property type="entry name" value="MarR"/>
    <property type="match status" value="1"/>
</dbReference>
<reference evidence="5" key="1">
    <citation type="submission" date="2018-05" db="EMBL/GenBank/DDBJ databases">
        <authorList>
            <person name="Lanie J.A."/>
            <person name="Ng W.-L."/>
            <person name="Kazmierczak K.M."/>
            <person name="Andrzejewski T.M."/>
            <person name="Davidsen T.M."/>
            <person name="Wayne K.J."/>
            <person name="Tettelin H."/>
            <person name="Glass J.I."/>
            <person name="Rusch D."/>
            <person name="Podicherti R."/>
            <person name="Tsui H.-C.T."/>
            <person name="Winkler M.E."/>
        </authorList>
    </citation>
    <scope>NUCLEOTIDE SEQUENCE</scope>
</reference>
<dbReference type="InterPro" id="IPR036390">
    <property type="entry name" value="WH_DNA-bd_sf"/>
</dbReference>
<dbReference type="SUPFAM" id="SSF46785">
    <property type="entry name" value="Winged helix' DNA-binding domain"/>
    <property type="match status" value="1"/>
</dbReference>
<dbReference type="PANTHER" id="PTHR33164">
    <property type="entry name" value="TRANSCRIPTIONAL REGULATOR, MARR FAMILY"/>
    <property type="match status" value="1"/>
</dbReference>
<evidence type="ECO:0000256" key="2">
    <source>
        <dbReference type="ARBA" id="ARBA00023125"/>
    </source>
</evidence>
<name>A0A381QN77_9ZZZZ</name>
<keyword evidence="2" id="KW-0238">DNA-binding</keyword>
<dbReference type="Gene3D" id="1.10.10.10">
    <property type="entry name" value="Winged helix-like DNA-binding domain superfamily/Winged helix DNA-binding domain"/>
    <property type="match status" value="1"/>
</dbReference>
<sequence length="166" mass="18064">MAGVRLPFDPIAEARRNWGAHEWGAANQMATATAITRAHQILLRRINAALEPLGLTFSRFEALALLWFSRKGALPLGKVGDRLQVHPTSVTNTVDRLEADGLVDRIPHPTDRRTTLARITPAGRRRVVQAADALAEIGFGLEGMSPADLARAEGALVDLRREAGDF</sequence>
<accession>A0A381QN77</accession>
<dbReference type="InterPro" id="IPR039422">
    <property type="entry name" value="MarR/SlyA-like"/>
</dbReference>